<keyword evidence="2" id="KW-1185">Reference proteome</keyword>
<sequence length="39" mass="4309">MESILHENANTTLRVRKEIPNFVQSIAKNSKASGPSVLK</sequence>
<dbReference type="AlphaFoldDB" id="W6TV71"/>
<protein>
    <submittedName>
        <fullName evidence="1">Uncharacterized protein</fullName>
    </submittedName>
</protein>
<name>W6TV71_HOLOB</name>
<dbReference type="Proteomes" id="UP000019112">
    <property type="component" value="Unassembled WGS sequence"/>
</dbReference>
<comment type="caution">
    <text evidence="1">The sequence shown here is derived from an EMBL/GenBank/DDBJ whole genome shotgun (WGS) entry which is preliminary data.</text>
</comment>
<reference evidence="1 2" key="1">
    <citation type="journal article" date="2014" name="FEMS Microbiol. Lett.">
        <title>Draft genome sequences of three Holospora species (Holospora obtusa, Holospora undulata, and Holospora elegans), endonuclear symbiotic bacteria of the ciliate Paramecium caudatum.</title>
        <authorList>
            <person name="Dohra H."/>
            <person name="Tanaka K."/>
            <person name="Suzuki T."/>
            <person name="Fujishima M."/>
            <person name="Suzuki H."/>
        </authorList>
    </citation>
    <scope>NUCLEOTIDE SEQUENCE [LARGE SCALE GENOMIC DNA]</scope>
    <source>
        <strain evidence="1 2">F1</strain>
    </source>
</reference>
<proteinExistence type="predicted"/>
<evidence type="ECO:0000313" key="1">
    <source>
        <dbReference type="EMBL" id="ETZ07677.1"/>
    </source>
</evidence>
<evidence type="ECO:0000313" key="2">
    <source>
        <dbReference type="Proteomes" id="UP000019112"/>
    </source>
</evidence>
<gene>
    <name evidence="1" type="ORF">P618_200123</name>
</gene>
<dbReference type="EMBL" id="AWTR02000015">
    <property type="protein sequence ID" value="ETZ07677.1"/>
    <property type="molecule type" value="Genomic_DNA"/>
</dbReference>
<accession>W6TV71</accession>
<organism evidence="1 2">
    <name type="scientific">Holospora obtusa F1</name>
    <dbReference type="NCBI Taxonomy" id="1399147"/>
    <lineage>
        <taxon>Bacteria</taxon>
        <taxon>Pseudomonadati</taxon>
        <taxon>Pseudomonadota</taxon>
        <taxon>Alphaproteobacteria</taxon>
        <taxon>Holosporales</taxon>
        <taxon>Holosporaceae</taxon>
        <taxon>Holospora</taxon>
    </lineage>
</organism>